<dbReference type="SUPFAM" id="SSF46785">
    <property type="entry name" value="Winged helix' DNA-binding domain"/>
    <property type="match status" value="1"/>
</dbReference>
<name>A0A1W2AFT4_9HYPH</name>
<evidence type="ECO:0000256" key="1">
    <source>
        <dbReference type="ARBA" id="ARBA00023015"/>
    </source>
</evidence>
<reference evidence="5 6" key="1">
    <citation type="submission" date="2017-04" db="EMBL/GenBank/DDBJ databases">
        <authorList>
            <person name="Afonso C.L."/>
            <person name="Miller P.J."/>
            <person name="Scott M.A."/>
            <person name="Spackman E."/>
            <person name="Goraichik I."/>
            <person name="Dimitrov K.M."/>
            <person name="Suarez D.L."/>
            <person name="Swayne D.E."/>
        </authorList>
    </citation>
    <scope>NUCLEOTIDE SEQUENCE [LARGE SCALE GENOMIC DNA]</scope>
    <source>
        <strain evidence="5 6">CGMCC 1.10972</strain>
    </source>
</reference>
<evidence type="ECO:0000259" key="4">
    <source>
        <dbReference type="PROSITE" id="PS50949"/>
    </source>
</evidence>
<dbReference type="AlphaFoldDB" id="A0A1W2AFT4"/>
<dbReference type="SMART" id="SM00895">
    <property type="entry name" value="FCD"/>
    <property type="match status" value="1"/>
</dbReference>
<keyword evidence="6" id="KW-1185">Reference proteome</keyword>
<proteinExistence type="predicted"/>
<dbReference type="OrthoDB" id="9028214at2"/>
<dbReference type="Pfam" id="PF00392">
    <property type="entry name" value="GntR"/>
    <property type="match status" value="1"/>
</dbReference>
<dbReference type="EMBL" id="FWXR01000004">
    <property type="protein sequence ID" value="SMC59108.1"/>
    <property type="molecule type" value="Genomic_DNA"/>
</dbReference>
<dbReference type="InterPro" id="IPR011711">
    <property type="entry name" value="GntR_C"/>
</dbReference>
<dbReference type="PRINTS" id="PR00035">
    <property type="entry name" value="HTHGNTR"/>
</dbReference>
<dbReference type="GO" id="GO:0003700">
    <property type="term" value="F:DNA-binding transcription factor activity"/>
    <property type="evidence" value="ECO:0007669"/>
    <property type="project" value="InterPro"/>
</dbReference>
<evidence type="ECO:0000256" key="3">
    <source>
        <dbReference type="ARBA" id="ARBA00023163"/>
    </source>
</evidence>
<dbReference type="PROSITE" id="PS50949">
    <property type="entry name" value="HTH_GNTR"/>
    <property type="match status" value="1"/>
</dbReference>
<gene>
    <name evidence="5" type="ORF">SAMN06297251_104126</name>
</gene>
<dbReference type="Proteomes" id="UP000192656">
    <property type="component" value="Unassembled WGS sequence"/>
</dbReference>
<dbReference type="Pfam" id="PF07729">
    <property type="entry name" value="FCD"/>
    <property type="match status" value="1"/>
</dbReference>
<evidence type="ECO:0000313" key="6">
    <source>
        <dbReference type="Proteomes" id="UP000192656"/>
    </source>
</evidence>
<organism evidence="5 6">
    <name type="scientific">Fulvimarina manganoxydans</name>
    <dbReference type="NCBI Taxonomy" id="937218"/>
    <lineage>
        <taxon>Bacteria</taxon>
        <taxon>Pseudomonadati</taxon>
        <taxon>Pseudomonadota</taxon>
        <taxon>Alphaproteobacteria</taxon>
        <taxon>Hyphomicrobiales</taxon>
        <taxon>Aurantimonadaceae</taxon>
        <taxon>Fulvimarina</taxon>
    </lineage>
</organism>
<dbReference type="PANTHER" id="PTHR43537:SF44">
    <property type="entry name" value="GNTR FAMILY REGULATORY PROTEIN"/>
    <property type="match status" value="1"/>
</dbReference>
<protein>
    <submittedName>
        <fullName evidence="5">Transcriptional regulator, GntR family</fullName>
    </submittedName>
</protein>
<dbReference type="PANTHER" id="PTHR43537">
    <property type="entry name" value="TRANSCRIPTIONAL REGULATOR, GNTR FAMILY"/>
    <property type="match status" value="1"/>
</dbReference>
<dbReference type="SUPFAM" id="SSF48008">
    <property type="entry name" value="GntR ligand-binding domain-like"/>
    <property type="match status" value="1"/>
</dbReference>
<evidence type="ECO:0000256" key="2">
    <source>
        <dbReference type="ARBA" id="ARBA00023125"/>
    </source>
</evidence>
<keyword evidence="3" id="KW-0804">Transcription</keyword>
<accession>A0A1W2AFT4</accession>
<sequence length="245" mass="26679">MTGLLRALAPEAASRTSHAHVVASLGRQIVSGYFPPGTILPGDKDLGERFGVSRTVLREAMKTLAAKRLIEAKTRVGTKVLEPERWNLLDSDVLRWRVETGLDKGFIEDLAAMRLAFEPEAAALAARRATAEDIARLHAIVDELGDLGHDRASIAYVDLDFHIAIADTSRNPFMRATSGLIEAALSIALRLSSPADNPELITDLAKSHRRIVDAIESGDEDNARRAMRDVIELGATRTQQALGKE</sequence>
<dbReference type="Gene3D" id="1.20.120.530">
    <property type="entry name" value="GntR ligand-binding domain-like"/>
    <property type="match status" value="1"/>
</dbReference>
<dbReference type="RefSeq" id="WP_084409258.1">
    <property type="nucleotide sequence ID" value="NZ_FWXR01000004.1"/>
</dbReference>
<dbReference type="Gene3D" id="1.10.10.10">
    <property type="entry name" value="Winged helix-like DNA-binding domain superfamily/Winged helix DNA-binding domain"/>
    <property type="match status" value="1"/>
</dbReference>
<feature type="domain" description="HTH gntR-type" evidence="4">
    <location>
        <begin position="15"/>
        <end position="83"/>
    </location>
</feature>
<dbReference type="InterPro" id="IPR008920">
    <property type="entry name" value="TF_FadR/GntR_C"/>
</dbReference>
<dbReference type="STRING" id="937218.SAMN06297251_104126"/>
<keyword evidence="2" id="KW-0238">DNA-binding</keyword>
<dbReference type="GO" id="GO:0003677">
    <property type="term" value="F:DNA binding"/>
    <property type="evidence" value="ECO:0007669"/>
    <property type="project" value="UniProtKB-KW"/>
</dbReference>
<dbReference type="SMART" id="SM00345">
    <property type="entry name" value="HTH_GNTR"/>
    <property type="match status" value="1"/>
</dbReference>
<dbReference type="InterPro" id="IPR036390">
    <property type="entry name" value="WH_DNA-bd_sf"/>
</dbReference>
<evidence type="ECO:0000313" key="5">
    <source>
        <dbReference type="EMBL" id="SMC59108.1"/>
    </source>
</evidence>
<dbReference type="InterPro" id="IPR000524">
    <property type="entry name" value="Tscrpt_reg_HTH_GntR"/>
</dbReference>
<dbReference type="CDD" id="cd07377">
    <property type="entry name" value="WHTH_GntR"/>
    <property type="match status" value="1"/>
</dbReference>
<dbReference type="InterPro" id="IPR036388">
    <property type="entry name" value="WH-like_DNA-bd_sf"/>
</dbReference>
<keyword evidence="1" id="KW-0805">Transcription regulation</keyword>